<sequence length="128" mass="15136">MSQRLATKLSRFASKCVHSVKTSLRDNRKQWQEMWYDLRRLPKRQLQTVYQVILFTGTVFPAAGYAAVNTYYLDKYKDWLSIKVDGRCLPLDDSVEELALREWNVSHISRKYKLMDLMEFFLCSGTQV</sequence>
<feature type="non-terminal residue" evidence="2">
    <location>
        <position position="1"/>
    </location>
</feature>
<dbReference type="EMBL" id="CAJPVJ010029703">
    <property type="protein sequence ID" value="CAG2180003.1"/>
    <property type="molecule type" value="Genomic_DNA"/>
</dbReference>
<reference evidence="2" key="1">
    <citation type="submission" date="2020-11" db="EMBL/GenBank/DDBJ databases">
        <authorList>
            <person name="Tran Van P."/>
        </authorList>
    </citation>
    <scope>NUCLEOTIDE SEQUENCE</scope>
</reference>
<dbReference type="OrthoDB" id="10425169at2759"/>
<dbReference type="EMBL" id="OC944528">
    <property type="protein sequence ID" value="CAD7662866.1"/>
    <property type="molecule type" value="Genomic_DNA"/>
</dbReference>
<dbReference type="Proteomes" id="UP000728032">
    <property type="component" value="Unassembled WGS sequence"/>
</dbReference>
<evidence type="ECO:0000313" key="2">
    <source>
        <dbReference type="EMBL" id="CAD7662866.1"/>
    </source>
</evidence>
<keyword evidence="3" id="KW-1185">Reference proteome</keyword>
<evidence type="ECO:0000256" key="1">
    <source>
        <dbReference type="SAM" id="Phobius"/>
    </source>
</evidence>
<keyword evidence="1" id="KW-0472">Membrane</keyword>
<feature type="transmembrane region" description="Helical" evidence="1">
    <location>
        <begin position="49"/>
        <end position="68"/>
    </location>
</feature>
<organism evidence="2">
    <name type="scientific">Oppiella nova</name>
    <dbReference type="NCBI Taxonomy" id="334625"/>
    <lineage>
        <taxon>Eukaryota</taxon>
        <taxon>Metazoa</taxon>
        <taxon>Ecdysozoa</taxon>
        <taxon>Arthropoda</taxon>
        <taxon>Chelicerata</taxon>
        <taxon>Arachnida</taxon>
        <taxon>Acari</taxon>
        <taxon>Acariformes</taxon>
        <taxon>Sarcoptiformes</taxon>
        <taxon>Oribatida</taxon>
        <taxon>Brachypylina</taxon>
        <taxon>Oppioidea</taxon>
        <taxon>Oppiidae</taxon>
        <taxon>Oppiella</taxon>
    </lineage>
</organism>
<keyword evidence="1" id="KW-0812">Transmembrane</keyword>
<keyword evidence="1" id="KW-1133">Transmembrane helix</keyword>
<dbReference type="AlphaFoldDB" id="A0A7R9QZB5"/>
<evidence type="ECO:0000313" key="3">
    <source>
        <dbReference type="Proteomes" id="UP000728032"/>
    </source>
</evidence>
<accession>A0A7R9QZB5</accession>
<proteinExistence type="predicted"/>
<protein>
    <submittedName>
        <fullName evidence="2">Uncharacterized protein</fullName>
    </submittedName>
</protein>
<gene>
    <name evidence="2" type="ORF">ONB1V03_LOCUS19426</name>
</gene>
<name>A0A7R9QZB5_9ACAR</name>